<proteinExistence type="predicted"/>
<evidence type="ECO:0000256" key="3">
    <source>
        <dbReference type="ARBA" id="ARBA00022989"/>
    </source>
</evidence>
<dbReference type="OrthoDB" id="448280at2759"/>
<feature type="transmembrane region" description="Helical" evidence="5">
    <location>
        <begin position="234"/>
        <end position="259"/>
    </location>
</feature>
<dbReference type="Pfam" id="PF02535">
    <property type="entry name" value="Zip"/>
    <property type="match status" value="1"/>
</dbReference>
<feature type="transmembrane region" description="Helical" evidence="5">
    <location>
        <begin position="266"/>
        <end position="286"/>
    </location>
</feature>
<dbReference type="Proteomes" id="UP000186176">
    <property type="component" value="Unassembled WGS sequence"/>
</dbReference>
<comment type="subcellular location">
    <subcellularLocation>
        <location evidence="1">Membrane</location>
        <topology evidence="1">Multi-pass membrane protein</topology>
    </subcellularLocation>
</comment>
<feature type="transmembrane region" description="Helical" evidence="5">
    <location>
        <begin position="83"/>
        <end position="104"/>
    </location>
</feature>
<dbReference type="PANTHER" id="PTHR11040">
    <property type="entry name" value="ZINC/IRON TRANSPORTER"/>
    <property type="match status" value="1"/>
</dbReference>
<dbReference type="GO" id="GO:0016020">
    <property type="term" value="C:membrane"/>
    <property type="evidence" value="ECO:0007669"/>
    <property type="project" value="UniProtKB-SubCell"/>
</dbReference>
<feature type="transmembrane region" description="Helical" evidence="5">
    <location>
        <begin position="203"/>
        <end position="222"/>
    </location>
</feature>
<dbReference type="AlphaFoldDB" id="A0A1J4MQV1"/>
<evidence type="ECO:0000256" key="2">
    <source>
        <dbReference type="ARBA" id="ARBA00022692"/>
    </source>
</evidence>
<protein>
    <submittedName>
        <fullName evidence="6">Uncharacterized protein</fullName>
    </submittedName>
</protein>
<dbReference type="InterPro" id="IPR003689">
    <property type="entry name" value="ZIP"/>
</dbReference>
<keyword evidence="7" id="KW-1185">Reference proteome</keyword>
<dbReference type="GeneID" id="39978692"/>
<reference evidence="6 7" key="1">
    <citation type="submission" date="2016-10" db="EMBL/GenBank/DDBJ databases">
        <title>Reductive evolution of mitochondrial metabolism and differential evolution of invasion-related proteins in Cryptosporidium.</title>
        <authorList>
            <person name="Liu S."/>
            <person name="Roellig D.M."/>
            <person name="Guo Y."/>
            <person name="Li N."/>
            <person name="Frace M.A."/>
            <person name="Tang K."/>
            <person name="Zhang L."/>
            <person name="Feng Y."/>
            <person name="Xiao L."/>
        </authorList>
    </citation>
    <scope>NUCLEOTIDE SEQUENCE [LARGE SCALE GENOMIC DNA]</scope>
    <source>
        <strain evidence="6">39726</strain>
    </source>
</reference>
<evidence type="ECO:0000313" key="6">
    <source>
        <dbReference type="EMBL" id="OII75380.1"/>
    </source>
</evidence>
<sequence>MDLFWHKLICSVLLLLSAILGYFFPAKIDSNEKNKGYKSRILPTLTAFGAGAFIALALVHLIPDAIEDSSSGLLSFKISGIEINGVCYLILVGFLFSLIFESIVDEFFGTHEIHGHFHDCYHRNSNHNGSGENINSNVMSTNVSSGFSSDEDSCIIDQFDSDLTTDKKSSPLCAPNLIKKQNSLSKKVKTNLFENAGKTKKETVASSIGFVLVCALFFHSLFEGMVVGTSKSILGTWVITCVIFAHKWIEILIVYMTLISKGINPIIYIIILSFGSPIGTMIGAIVIISNSIASAICSALAAGTILYVACIEVIPDVFNDKHSIPIFLKLGSFIAGIVTVSTITLVGDVVENSY</sequence>
<feature type="transmembrane region" description="Helical" evidence="5">
    <location>
        <begin position="292"/>
        <end position="314"/>
    </location>
</feature>
<keyword evidence="3 5" id="KW-1133">Transmembrane helix</keyword>
<name>A0A1J4MQV1_9CRYT</name>
<evidence type="ECO:0000256" key="1">
    <source>
        <dbReference type="ARBA" id="ARBA00004141"/>
    </source>
</evidence>
<organism evidence="6 7">
    <name type="scientific">Cryptosporidium ubiquitum</name>
    <dbReference type="NCBI Taxonomy" id="857276"/>
    <lineage>
        <taxon>Eukaryota</taxon>
        <taxon>Sar</taxon>
        <taxon>Alveolata</taxon>
        <taxon>Apicomplexa</taxon>
        <taxon>Conoidasida</taxon>
        <taxon>Coccidia</taxon>
        <taxon>Eucoccidiorida</taxon>
        <taxon>Eimeriorina</taxon>
        <taxon>Cryptosporidiidae</taxon>
        <taxon>Cryptosporidium</taxon>
    </lineage>
</organism>
<evidence type="ECO:0000256" key="4">
    <source>
        <dbReference type="ARBA" id="ARBA00023136"/>
    </source>
</evidence>
<keyword evidence="2 5" id="KW-0812">Transmembrane</keyword>
<keyword evidence="4 5" id="KW-0472">Membrane</keyword>
<dbReference type="RefSeq" id="XP_028876387.1">
    <property type="nucleotide sequence ID" value="XM_029018913.1"/>
</dbReference>
<feature type="transmembrane region" description="Helical" evidence="5">
    <location>
        <begin position="326"/>
        <end position="347"/>
    </location>
</feature>
<comment type="caution">
    <text evidence="6">The sequence shown here is derived from an EMBL/GenBank/DDBJ whole genome shotgun (WGS) entry which is preliminary data.</text>
</comment>
<accession>A0A1J4MQV1</accession>
<evidence type="ECO:0000256" key="5">
    <source>
        <dbReference type="SAM" id="Phobius"/>
    </source>
</evidence>
<dbReference type="GO" id="GO:0005385">
    <property type="term" value="F:zinc ion transmembrane transporter activity"/>
    <property type="evidence" value="ECO:0007669"/>
    <property type="project" value="TreeGrafter"/>
</dbReference>
<feature type="transmembrane region" description="Helical" evidence="5">
    <location>
        <begin position="45"/>
        <end position="63"/>
    </location>
</feature>
<dbReference type="PANTHER" id="PTHR11040:SF140">
    <property type="entry name" value="ZRT (ZRT), IRT- (IRT-) LIKE PROTEIN TRANSPORTER"/>
    <property type="match status" value="1"/>
</dbReference>
<gene>
    <name evidence="6" type="ORF">cubi_01901</name>
</gene>
<dbReference type="EMBL" id="LRBP01000001">
    <property type="protein sequence ID" value="OII75380.1"/>
    <property type="molecule type" value="Genomic_DNA"/>
</dbReference>
<feature type="transmembrane region" description="Helical" evidence="5">
    <location>
        <begin position="6"/>
        <end position="24"/>
    </location>
</feature>
<evidence type="ECO:0000313" key="7">
    <source>
        <dbReference type="Proteomes" id="UP000186176"/>
    </source>
</evidence>
<dbReference type="VEuPathDB" id="CryptoDB:cubi_01901"/>